<protein>
    <recommendedName>
        <fullName evidence="3">3-oxoacyl-ACP synthase</fullName>
    </recommendedName>
</protein>
<evidence type="ECO:0008006" key="3">
    <source>
        <dbReference type="Google" id="ProtNLM"/>
    </source>
</evidence>
<dbReference type="AlphaFoldDB" id="A0A4R1HXM2"/>
<organism evidence="1 2">
    <name type="scientific">Pseudonocardia endophytica</name>
    <dbReference type="NCBI Taxonomy" id="401976"/>
    <lineage>
        <taxon>Bacteria</taxon>
        <taxon>Bacillati</taxon>
        <taxon>Actinomycetota</taxon>
        <taxon>Actinomycetes</taxon>
        <taxon>Pseudonocardiales</taxon>
        <taxon>Pseudonocardiaceae</taxon>
        <taxon>Pseudonocardia</taxon>
    </lineage>
</organism>
<dbReference type="OrthoDB" id="3368027at2"/>
<dbReference type="Proteomes" id="UP000295560">
    <property type="component" value="Unassembled WGS sequence"/>
</dbReference>
<keyword evidence="2" id="KW-1185">Reference proteome</keyword>
<evidence type="ECO:0000313" key="2">
    <source>
        <dbReference type="Proteomes" id="UP000295560"/>
    </source>
</evidence>
<dbReference type="RefSeq" id="WP_132431065.1">
    <property type="nucleotide sequence ID" value="NZ_SMFZ01000002.1"/>
</dbReference>
<reference evidence="1 2" key="1">
    <citation type="submission" date="2019-03" db="EMBL/GenBank/DDBJ databases">
        <title>Sequencing the genomes of 1000 actinobacteria strains.</title>
        <authorList>
            <person name="Klenk H.-P."/>
        </authorList>
    </citation>
    <scope>NUCLEOTIDE SEQUENCE [LARGE SCALE GENOMIC DNA]</scope>
    <source>
        <strain evidence="1 2">DSM 44969</strain>
    </source>
</reference>
<name>A0A4R1HXM2_PSEEN</name>
<dbReference type="EMBL" id="SMFZ01000002">
    <property type="protein sequence ID" value="TCK22302.1"/>
    <property type="molecule type" value="Genomic_DNA"/>
</dbReference>
<evidence type="ECO:0000313" key="1">
    <source>
        <dbReference type="EMBL" id="TCK22302.1"/>
    </source>
</evidence>
<gene>
    <name evidence="1" type="ORF">EV378_6303</name>
</gene>
<accession>A0A4R1HXM2</accession>
<proteinExistence type="predicted"/>
<comment type="caution">
    <text evidence="1">The sequence shown here is derived from an EMBL/GenBank/DDBJ whole genome shotgun (WGS) entry which is preliminary data.</text>
</comment>
<sequence>MSTETATLRLSGVLHHEFDERSEPVFDLDPSYVGDAVRWCGHTGDDVLRRTGTTFVTMGAALLDALPGPLPETDAVLLAYDRPDLLRPEVAGCYLADRLPGSPVPFSVSGQGGCAAFTALGIAQGMLREGVAETGALFVIDQQVAAWDREPAAPDPPDASALVVFGAEGDVAVRDLTEVRTAEPGDPTPSEAVVRVRADHPGIPAVVGPELAAVLDTTDTAEGIEPAGPGAPCTGVWAAVAARWPLRAPLLLADRQPDSGRVHACVLEPAR</sequence>